<protein>
    <submittedName>
        <fullName evidence="2">Uncharacterized protein</fullName>
    </submittedName>
</protein>
<evidence type="ECO:0000313" key="3">
    <source>
        <dbReference type="Proteomes" id="UP000823561"/>
    </source>
</evidence>
<feature type="chain" id="PRO_5043439712" evidence="1">
    <location>
        <begin position="24"/>
        <end position="140"/>
    </location>
</feature>
<feature type="signal peptide" evidence="1">
    <location>
        <begin position="1"/>
        <end position="23"/>
    </location>
</feature>
<dbReference type="AlphaFoldDB" id="A0AAV6FKM8"/>
<proteinExistence type="predicted"/>
<evidence type="ECO:0000256" key="1">
    <source>
        <dbReference type="SAM" id="SignalP"/>
    </source>
</evidence>
<dbReference type="Proteomes" id="UP000823561">
    <property type="component" value="Chromosome 23"/>
</dbReference>
<name>A0AAV6FKM8_9TELE</name>
<keyword evidence="3" id="KW-1185">Reference proteome</keyword>
<dbReference type="EMBL" id="JADWDJ010000023">
    <property type="protein sequence ID" value="KAG5261697.1"/>
    <property type="molecule type" value="Genomic_DNA"/>
</dbReference>
<organism evidence="2 3">
    <name type="scientific">Alosa alosa</name>
    <name type="common">allis shad</name>
    <dbReference type="NCBI Taxonomy" id="278164"/>
    <lineage>
        <taxon>Eukaryota</taxon>
        <taxon>Metazoa</taxon>
        <taxon>Chordata</taxon>
        <taxon>Craniata</taxon>
        <taxon>Vertebrata</taxon>
        <taxon>Euteleostomi</taxon>
        <taxon>Actinopterygii</taxon>
        <taxon>Neopterygii</taxon>
        <taxon>Teleostei</taxon>
        <taxon>Clupei</taxon>
        <taxon>Clupeiformes</taxon>
        <taxon>Clupeoidei</taxon>
        <taxon>Clupeidae</taxon>
        <taxon>Alosa</taxon>
    </lineage>
</organism>
<accession>A0AAV6FKM8</accession>
<evidence type="ECO:0000313" key="2">
    <source>
        <dbReference type="EMBL" id="KAG5261697.1"/>
    </source>
</evidence>
<gene>
    <name evidence="2" type="ORF">AALO_G00287330</name>
</gene>
<sequence length="140" mass="15357">MAVTRMSWRLVCWWPPAWRWCWAGAVDTARPARTAAAPAAPLEDSVLMPNGAGIETEEKVDAVMSCRYDKFLSAKTPKAILKDTKNKGGSDKGMRVVLNFTGSHNFLQCSKSDAGVHLSVVTCKDEESQSLRKICHLSSS</sequence>
<reference evidence="2" key="1">
    <citation type="submission" date="2020-10" db="EMBL/GenBank/DDBJ databases">
        <title>Chromosome-scale genome assembly of the Allis shad, Alosa alosa.</title>
        <authorList>
            <person name="Margot Z."/>
            <person name="Christophe K."/>
            <person name="Cabau C."/>
            <person name="Louis A."/>
            <person name="Berthelot C."/>
            <person name="Parey E."/>
            <person name="Roest Crollius H."/>
            <person name="Montfort J."/>
            <person name="Robinson-Rechavi M."/>
            <person name="Bucao C."/>
            <person name="Bouchez O."/>
            <person name="Gislard M."/>
            <person name="Lluch J."/>
            <person name="Milhes M."/>
            <person name="Lampietro C."/>
            <person name="Lopez Roques C."/>
            <person name="Donnadieu C."/>
            <person name="Braasch I."/>
            <person name="Desvignes T."/>
            <person name="Postlethwait J."/>
            <person name="Bobe J."/>
            <person name="Guiguen Y."/>
        </authorList>
    </citation>
    <scope>NUCLEOTIDE SEQUENCE</scope>
    <source>
        <strain evidence="2">M-15738</strain>
        <tissue evidence="2">Blood</tissue>
    </source>
</reference>
<keyword evidence="1" id="KW-0732">Signal</keyword>
<comment type="caution">
    <text evidence="2">The sequence shown here is derived from an EMBL/GenBank/DDBJ whole genome shotgun (WGS) entry which is preliminary data.</text>
</comment>